<evidence type="ECO:0000259" key="3">
    <source>
        <dbReference type="SMART" id="SM01214"/>
    </source>
</evidence>
<organism evidence="4 5">
    <name type="scientific">Cocos nucifera</name>
    <name type="common">Coconut palm</name>
    <dbReference type="NCBI Taxonomy" id="13894"/>
    <lineage>
        <taxon>Eukaryota</taxon>
        <taxon>Viridiplantae</taxon>
        <taxon>Streptophyta</taxon>
        <taxon>Embryophyta</taxon>
        <taxon>Tracheophyta</taxon>
        <taxon>Spermatophyta</taxon>
        <taxon>Magnoliopsida</taxon>
        <taxon>Liliopsida</taxon>
        <taxon>Arecaceae</taxon>
        <taxon>Arecoideae</taxon>
        <taxon>Cocoseae</taxon>
        <taxon>Attaleinae</taxon>
        <taxon>Cocos</taxon>
    </lineage>
</organism>
<keyword evidence="1" id="KW-0175">Coiled coil</keyword>
<feature type="region of interest" description="Disordered" evidence="2">
    <location>
        <begin position="2381"/>
        <end position="2413"/>
    </location>
</feature>
<feature type="region of interest" description="Disordered" evidence="2">
    <location>
        <begin position="2595"/>
        <end position="2630"/>
    </location>
</feature>
<evidence type="ECO:0000256" key="1">
    <source>
        <dbReference type="SAM" id="Coils"/>
    </source>
</evidence>
<dbReference type="PANTHER" id="PTHR15678:SF6">
    <property type="entry name" value="BRIDGE-LIKE LIPID TRANSFER PROTEIN FAMILY MEMBER 2"/>
    <property type="match status" value="1"/>
</dbReference>
<feature type="region of interest" description="Disordered" evidence="2">
    <location>
        <begin position="1825"/>
        <end position="1868"/>
    </location>
</feature>
<feature type="domain" description="FMP27/BLTP2/Hobbit GFWDK motif-containing RBG unit" evidence="3">
    <location>
        <begin position="1218"/>
        <end position="1385"/>
    </location>
</feature>
<sequence>MRFASRRWDASTCDKALRFEGSGGSYCQDGLFAGQVLLHSTGCFRHRMDSFCGAIESVSIGEIKLSLRKSLVKLSFGFISRDPKLQLLVCDIEVVIRSSKQSNKTNKSKKSRSAGKGKWMVLTNVARLISVSVTDLVVKVPKSVVEVKDLRVDISKIAGSNQILRVKLGLKPLLVQLGDSRFGFDQMLNCNQRDSLHTGQACPAIMEKNSVPFVSKDLSIECDLGHDREKGVQIINLDLVCGDVIVCLNEDLFLNANTKLDIGGDNNAIGGPTLAVTTTKKSQENKTSFLSIKKHIFLLPEKVSFSMPKLDLKFMHRGEELIVENNIMGIHLSSSKSISYEDAGETTSHFDVQMDLSEIHLLQEGTTSILEILKVAAVSSVDIPMEPLLPIRAEVDVKLGGTQCNLIMSRLKPWLHLHLFKKKRMMLGKENSRKERSQPSDMKAIMWTCTVSAPEMTIVLYDLNGLPLYHVACPIPSENTGDYLVIGLDLAITLSPISSSIFGQNKLDISRFAVSVPDPIPVKSHYNVGTWYDAGCSQSSHLFANNIASRGIQVHTELGELHLQMEDEYQECVKENLFGVETNSGSLMHIARLSLDWGHREMELQEKHDPVRWALVFFVDISGMAVHFGFQHVESFISTLMSFKALFKSLSSVKRASENKVGHMSKKSAKGTQILKLNLEKCSVSYCGDMSIQDTVIADPKRVNFGSQGGEVIISVSADGTPRRASIISTLPSDCKNLKFSTSLDIFHLSLCVDKEKKSTQMEVERARSVYQEYSEEHKPGAKVTLVDMQNAKFVRRTGGLTDIAVCSLFSATDISVRWEPDAHLALHEFFTRLRFLIHNNNLQGYGNEVRVQSHDMKNMEPEKNVTRLDQVRREMPYGKRESIFAVDVEMLRVSGELADGVETVINVQSIFSENARIGILLEGLMLSFNEARVLKSSRMQISCIPVSTSSILDAKAHTAVTRDWVIQGLDIHICMPYRLQLRAIEDAVEDMLRGLKLIAAAKTSLIFPSKKENSKKPKSRATNFGSVRFVIRKLTADIEEEPIQGWLDEHYHLMKNEVCESAVRLKLLDESISSGSMISGSADPNILCSERKTSYNGIEIDLHDKLAVLRLQEEIHKQTFRSYYQACQKMVIAEGSGACSRGFQSGFKPSTHRASLLSLCATDLDVSLTKIEGGVSGMVEFIKKLDPVCLENDIPFSRLYGRDIHLHTGSLVLQLRNYTFPLFSATAGKCQGRIVLAQQATCFQPQIHQDVYIGRWRTVRILRSASGTTPPMKMYSDLPIYFHKGEVSFGVGYEPAFADVSYAFTVALRRANLSTRNQNSDLKGQNVVGTSQAANVNISQSQPFKKERSLPWWDDMRYYIHGKIVLYFNETKWNLLATTNPYEKLDRLQIISNYMDIQQTDGRVFVSAKAFKIYLSSLESLTKNSSLKLPCGVSRPFLYSPAFSLEVVMDWQCDSGNPLNHYLHALPSEGEPRKKVYDPFRSTSLSLRWNFSLRPSLLPHDKHATSSGFGDSMILDDSFYDTSQKLENTDSPTMNLGAHDLAWIFKWWNINYNPPHKLRTFSKWPRFGIPRAARSGNLSLDKVMTEFFLRVDATPTCIEHMPLGDDDPASGLTFKMSKLKYELCYSRGKQRYTFDCKRDHLDLVYQGLDLHMLKAYLNRDNNSSAVQDIPTTKRGSHTGLSGKVGNVKYSNFSNFTEKNRDDGFLLYSDYFTIRRQAPKADPPRLLAWQESGRKNLEMTYVRSEFENGSESDHTRSDPSDDDGFNVVIADNCQRVFVYGLKLLWTIENRDAVWSWVGGISKAFEPPKPSPSRLYAQRKMIEDQQIHDGSKMPRDDSLVSPPTSHRVNSPSRQVETLGSVSSPSPSSKMECLSSDIVGEFIKKASFSCCFLCGISLHLRIWENFSSFDMDYILVSPIAYILSPSAHLAVKHGYIDDSEEEGTRDFMVNVIQPQFNLHSEEANGRFLLAAASGRVLARSFHSVLHVGYEMIEQALGTSNVQIPGSEPEMTWKRAEFSVMLEHVQAHVAPTDVDPGAGLQWLPKILRSSPKVKRTGALLERVFMPCQMYFRYTRHKSGTAGLKVKPLKELSFNSPNITATMTSRQFQVMLDVLSNLLFARLPKPRKSSLLYPSEDDEDIEEEADEVVPDGVEEVELAKINLEQKERERKLLLDDIRTLSEASDVPTDLCQSLEKDGDMWMITSGKPVLVQGLKKELLNIQKSRKAASSELRMALQKAAQLHLMEKEKNRSPSYAMRISMRINKVIYDFDRDYKDIGVARFTTKSFVVRNCLPNAKSDMLLSAWNAPPEWGKNVMLRVDAKQGAPKDGNSPLELFQVEIYPLKIYLTETMYRMMWDYFFPEEEQDSQRRQEVWKVSTTAGSRRLRKSFAGPEAAASCSQSTRESEAPGRSSTTTAASANASINQASIHGDTSQVSKLQSLKANIVCGSNPELWRTSSSDRTWEENAAESAANDLVLLAHSSNTSSKSGPLNPAPEHQHAVNEISKNKPKESKSVRSGRLSHEEKKVGKSQDEKRARTRKMMEFHNIKISQVELLVTYEGSRFAVNDLRLLMDSFHRVDFTGTWRRLFSRGKKFKDKALSQREANGSAVPESDLNFSDSDGGQPGKSDQFPISWLKRPSDGAGDGFVTSIRGLFNSQRRKAKAFVLRTMRGDADSEFHGEWSDSDVEFSPFARQLTMTKAKKLMRHAKKFRSRAHKSSGDFILKIIEIFIPEMILYDIMG</sequence>
<accession>A0A8K0N2Z6</accession>
<feature type="region of interest" description="Disordered" evidence="2">
    <location>
        <begin position="2478"/>
        <end position="2532"/>
    </location>
</feature>
<dbReference type="Proteomes" id="UP000797356">
    <property type="component" value="Chromosome 6"/>
</dbReference>
<reference evidence="4" key="2">
    <citation type="submission" date="2019-07" db="EMBL/GenBank/DDBJ databases">
        <authorList>
            <person name="Yang Y."/>
            <person name="Bocs S."/>
            <person name="Baudouin L."/>
        </authorList>
    </citation>
    <scope>NUCLEOTIDE SEQUENCE</scope>
    <source>
        <tissue evidence="4">Spear leaf of Hainan Tall coconut</tissue>
    </source>
</reference>
<gene>
    <name evidence="4" type="ORF">COCNU_06G012970</name>
</gene>
<feature type="compositionally biased region" description="Polar residues" evidence="2">
    <location>
        <begin position="1840"/>
        <end position="1858"/>
    </location>
</feature>
<dbReference type="SMART" id="SM01214">
    <property type="entry name" value="Fmp27_GFWDK"/>
    <property type="match status" value="1"/>
</dbReference>
<feature type="compositionally biased region" description="Basic and acidic residues" evidence="2">
    <location>
        <begin position="1825"/>
        <end position="1837"/>
    </location>
</feature>
<dbReference type="OrthoDB" id="1562405at2759"/>
<evidence type="ECO:0000313" key="5">
    <source>
        <dbReference type="Proteomes" id="UP000797356"/>
    </source>
</evidence>
<reference evidence="4" key="1">
    <citation type="journal article" date="2017" name="Gigascience">
        <title>The genome draft of coconut (Cocos nucifera).</title>
        <authorList>
            <person name="Xiao Y."/>
            <person name="Xu P."/>
            <person name="Fan H."/>
            <person name="Baudouin L."/>
            <person name="Xia W."/>
            <person name="Bocs S."/>
            <person name="Xu J."/>
            <person name="Li Q."/>
            <person name="Guo A."/>
            <person name="Zhou L."/>
            <person name="Li J."/>
            <person name="Wu Y."/>
            <person name="Ma Z."/>
            <person name="Armero A."/>
            <person name="Issali A.E."/>
            <person name="Liu N."/>
            <person name="Peng M."/>
            <person name="Yang Y."/>
        </authorList>
    </citation>
    <scope>NUCLEOTIDE SEQUENCE</scope>
    <source>
        <tissue evidence="4">Spear leaf of Hainan Tall coconut</tissue>
    </source>
</reference>
<proteinExistence type="predicted"/>
<dbReference type="Pfam" id="PF10344">
    <property type="entry name" value="Hobbit"/>
    <property type="match status" value="2"/>
</dbReference>
<feature type="compositionally biased region" description="Basic and acidic residues" evidence="2">
    <location>
        <begin position="2492"/>
        <end position="2532"/>
    </location>
</feature>
<feature type="coiled-coil region" evidence="1">
    <location>
        <begin position="2152"/>
        <end position="2179"/>
    </location>
</feature>
<evidence type="ECO:0000313" key="4">
    <source>
        <dbReference type="EMBL" id="KAG1347468.1"/>
    </source>
</evidence>
<dbReference type="InterPro" id="IPR019441">
    <property type="entry name" value="FMP27/BLTP2/Hobbit_GFWDK_RBG"/>
</dbReference>
<feature type="compositionally biased region" description="Low complexity" evidence="2">
    <location>
        <begin position="1859"/>
        <end position="1868"/>
    </location>
</feature>
<dbReference type="PANTHER" id="PTHR15678">
    <property type="entry name" value="ANTIGEN MLAA-22-RELATED"/>
    <property type="match status" value="1"/>
</dbReference>
<comment type="caution">
    <text evidence="4">The sequence shown here is derived from an EMBL/GenBank/DDBJ whole genome shotgun (WGS) entry which is preliminary data.</text>
</comment>
<keyword evidence="5" id="KW-1185">Reference proteome</keyword>
<protein>
    <submittedName>
        <fullName evidence="4">Protein SABRE</fullName>
    </submittedName>
</protein>
<evidence type="ECO:0000256" key="2">
    <source>
        <dbReference type="SAM" id="MobiDB-lite"/>
    </source>
</evidence>
<name>A0A8K0N2Z6_COCNU</name>
<dbReference type="InterPro" id="IPR045167">
    <property type="entry name" value="Hobbit"/>
</dbReference>
<dbReference type="EMBL" id="CM017877">
    <property type="protein sequence ID" value="KAG1347468.1"/>
    <property type="molecule type" value="Genomic_DNA"/>
</dbReference>